<dbReference type="Pfam" id="PF13424">
    <property type="entry name" value="TPR_12"/>
    <property type="match status" value="1"/>
</dbReference>
<dbReference type="InterPro" id="IPR011990">
    <property type="entry name" value="TPR-like_helical_dom_sf"/>
</dbReference>
<keyword evidence="4 8" id="KW-0802">TPR repeat</keyword>
<dbReference type="SMART" id="SM00028">
    <property type="entry name" value="TPR"/>
    <property type="match status" value="3"/>
</dbReference>
<dbReference type="RefSeq" id="WP_147758098.1">
    <property type="nucleotide sequence ID" value="NZ_SAXT01000003.1"/>
</dbReference>
<dbReference type="PROSITE" id="PS50293">
    <property type="entry name" value="TPR_REGION"/>
    <property type="match status" value="1"/>
</dbReference>
<keyword evidence="3" id="KW-0677">Repeat</keyword>
<proteinExistence type="inferred from homology"/>
<evidence type="ECO:0000256" key="5">
    <source>
        <dbReference type="ARBA" id="ARBA00022989"/>
    </source>
</evidence>
<dbReference type="PROSITE" id="PS50005">
    <property type="entry name" value="TPR"/>
    <property type="match status" value="1"/>
</dbReference>
<dbReference type="EMBL" id="SAXT01000003">
    <property type="protein sequence ID" value="TXJ12902.1"/>
    <property type="molecule type" value="Genomic_DNA"/>
</dbReference>
<dbReference type="PANTHER" id="PTHR46208">
    <property type="entry name" value="MITOCHONDRIAL IMPORT RECEPTOR SUBUNIT TOM70"/>
    <property type="match status" value="1"/>
</dbReference>
<organism evidence="9 10">
    <name type="scientific">Brachyspira aalborgi</name>
    <dbReference type="NCBI Taxonomy" id="29522"/>
    <lineage>
        <taxon>Bacteria</taxon>
        <taxon>Pseudomonadati</taxon>
        <taxon>Spirochaetota</taxon>
        <taxon>Spirochaetia</taxon>
        <taxon>Brachyspirales</taxon>
        <taxon>Brachyspiraceae</taxon>
        <taxon>Brachyspira</taxon>
    </lineage>
</organism>
<keyword evidence="2" id="KW-0812">Transmembrane</keyword>
<evidence type="ECO:0000256" key="2">
    <source>
        <dbReference type="ARBA" id="ARBA00022692"/>
    </source>
</evidence>
<accession>A0A5C8CMP3</accession>
<dbReference type="GO" id="GO:0016020">
    <property type="term" value="C:membrane"/>
    <property type="evidence" value="ECO:0007669"/>
    <property type="project" value="UniProtKB-SubCell"/>
</dbReference>
<dbReference type="Gene3D" id="1.25.40.10">
    <property type="entry name" value="Tetratricopeptide repeat domain"/>
    <property type="match status" value="1"/>
</dbReference>
<sequence>MLNYNKALEFVKKNLDGIYTNIATLYMKQENINEALEYLNKAIEINPYNVEANVNLGEIYIRSDYDKALEYYEKAERNLNNIKSNTHQIYYGIGYISYHKKLYLKALNNLIKSHELGNEKALSIIEKIDMPEAKEYIKSHKKL</sequence>
<name>A0A5C8CMP3_9SPIR</name>
<evidence type="ECO:0000256" key="1">
    <source>
        <dbReference type="ARBA" id="ARBA00004167"/>
    </source>
</evidence>
<evidence type="ECO:0000256" key="7">
    <source>
        <dbReference type="ARBA" id="ARBA00038030"/>
    </source>
</evidence>
<dbReference type="AlphaFoldDB" id="A0A5C8CMP3"/>
<keyword evidence="5" id="KW-1133">Transmembrane helix</keyword>
<protein>
    <submittedName>
        <fullName evidence="9">Tetratricopeptide repeat protein</fullName>
    </submittedName>
</protein>
<dbReference type="Proteomes" id="UP000325116">
    <property type="component" value="Unassembled WGS sequence"/>
</dbReference>
<keyword evidence="6" id="KW-0472">Membrane</keyword>
<gene>
    <name evidence="9" type="ORF">EPJ80_04695</name>
</gene>
<comment type="caution">
    <text evidence="9">The sequence shown here is derived from an EMBL/GenBank/DDBJ whole genome shotgun (WGS) entry which is preliminary data.</text>
</comment>
<evidence type="ECO:0000256" key="3">
    <source>
        <dbReference type="ARBA" id="ARBA00022737"/>
    </source>
</evidence>
<dbReference type="PANTHER" id="PTHR46208:SF1">
    <property type="entry name" value="MITOCHONDRIAL IMPORT RECEPTOR SUBUNIT TOM70"/>
    <property type="match status" value="1"/>
</dbReference>
<feature type="repeat" description="TPR" evidence="8">
    <location>
        <begin position="16"/>
        <end position="49"/>
    </location>
</feature>
<dbReference type="GO" id="GO:0030943">
    <property type="term" value="F:mitochondrion targeting sequence binding"/>
    <property type="evidence" value="ECO:0007669"/>
    <property type="project" value="TreeGrafter"/>
</dbReference>
<comment type="similarity">
    <text evidence="7">Belongs to the Tom70 family.</text>
</comment>
<reference evidence="9 10" key="1">
    <citation type="journal article" date="1992" name="Lakartidningen">
        <title>[Penicillin V and not amoxicillin is the first choice preparation in acute otitis].</title>
        <authorList>
            <person name="Kamme C."/>
            <person name="Lundgren K."/>
            <person name="Prellner K."/>
        </authorList>
    </citation>
    <scope>NUCLEOTIDE SEQUENCE [LARGE SCALE GENOMIC DNA]</scope>
    <source>
        <strain evidence="9 10">W1</strain>
    </source>
</reference>
<evidence type="ECO:0000256" key="8">
    <source>
        <dbReference type="PROSITE-ProRule" id="PRU00339"/>
    </source>
</evidence>
<dbReference type="GO" id="GO:0008320">
    <property type="term" value="F:protein transmembrane transporter activity"/>
    <property type="evidence" value="ECO:0007669"/>
    <property type="project" value="TreeGrafter"/>
</dbReference>
<dbReference type="SUPFAM" id="SSF48452">
    <property type="entry name" value="TPR-like"/>
    <property type="match status" value="1"/>
</dbReference>
<evidence type="ECO:0000256" key="6">
    <source>
        <dbReference type="ARBA" id="ARBA00023136"/>
    </source>
</evidence>
<dbReference type="InterPro" id="IPR019734">
    <property type="entry name" value="TPR_rpt"/>
</dbReference>
<evidence type="ECO:0000256" key="4">
    <source>
        <dbReference type="ARBA" id="ARBA00022803"/>
    </source>
</evidence>
<comment type="subcellular location">
    <subcellularLocation>
        <location evidence="1">Membrane</location>
        <topology evidence="1">Single-pass membrane protein</topology>
    </subcellularLocation>
</comment>
<evidence type="ECO:0000313" key="9">
    <source>
        <dbReference type="EMBL" id="TXJ12902.1"/>
    </source>
</evidence>
<dbReference type="GO" id="GO:0030150">
    <property type="term" value="P:protein import into mitochondrial matrix"/>
    <property type="evidence" value="ECO:0007669"/>
    <property type="project" value="TreeGrafter"/>
</dbReference>
<evidence type="ECO:0000313" key="10">
    <source>
        <dbReference type="Proteomes" id="UP000325116"/>
    </source>
</evidence>